<dbReference type="SMART" id="SM00355">
    <property type="entry name" value="ZnF_C2H2"/>
    <property type="match status" value="5"/>
</dbReference>
<feature type="compositionally biased region" description="Polar residues" evidence="2">
    <location>
        <begin position="625"/>
        <end position="637"/>
    </location>
</feature>
<accession>A0A3Q1F3W0</accession>
<feature type="region of interest" description="Disordered" evidence="2">
    <location>
        <begin position="693"/>
        <end position="728"/>
    </location>
</feature>
<dbReference type="PROSITE" id="PS50157">
    <property type="entry name" value="ZINC_FINGER_C2H2_2"/>
    <property type="match status" value="2"/>
</dbReference>
<dbReference type="AlphaFoldDB" id="A0A3Q1F3W0"/>
<feature type="region of interest" description="Disordered" evidence="2">
    <location>
        <begin position="495"/>
        <end position="531"/>
    </location>
</feature>
<feature type="compositionally biased region" description="Polar residues" evidence="2">
    <location>
        <begin position="57"/>
        <end position="73"/>
    </location>
</feature>
<feature type="region of interest" description="Disordered" evidence="2">
    <location>
        <begin position="1"/>
        <end position="82"/>
    </location>
</feature>
<dbReference type="STRING" id="80966.ENSAPOP00000002065"/>
<proteinExistence type="predicted"/>
<feature type="region of interest" description="Disordered" evidence="2">
    <location>
        <begin position="617"/>
        <end position="637"/>
    </location>
</feature>
<keyword evidence="1" id="KW-0862">Zinc</keyword>
<dbReference type="PROSITE" id="PS00028">
    <property type="entry name" value="ZINC_FINGER_C2H2_1"/>
    <property type="match status" value="1"/>
</dbReference>
<keyword evidence="5" id="KW-1185">Reference proteome</keyword>
<reference evidence="4" key="1">
    <citation type="submission" date="2025-05" db="UniProtKB">
        <authorList>
            <consortium name="Ensembl"/>
        </authorList>
    </citation>
    <scope>IDENTIFICATION</scope>
</reference>
<sequence length="970" mass="108900">MDSVDICAATSTGDNKRRPKKNRYWRKRLHLRKAAAQPPAMQRADKRGPKKTPAAWKQSTAWPSSQKPPQEAQQSHRRTNDSRNTLRFTCSQCKDNLEYVPKDLVRHFEEKHRGNPPVFSCHMCTFSTHEFSYLQVHLLSHKDTFSSCCICNDNVQRTWAEFSAHLTLCHCPNGKYSCEVCQKFSTGDATVFLEHVYAHNLDLEGAEDVDLSLHTKDKNQLSTTQIFRCQHCSYEASHEWLITKHIKAVHTCQNSNLRRKKKEVHSVEMKPSDTIPKMKPRLTRSAVREMCWLTQDCLSLPGREFLDKYCHLSDPQTTLEETQQFLMKSVTGETGDQKWTKALKTVLSNVPQDMNLHPKVENGIVSNSSDLTVLTVKNKITVAQNGAAYAKRLKMMSDKEAVSPDSAADDAQCAVDQNGCQSNLNDHASCPQAENKLHNDVSLSVHSEPCTQMQENRENQELKTHLEIVENGKKLEGPMQGDGILTSSDLKLTNESAEQTSVHKALPKVKRRKRRRKRRTRFKKGDKKSPALPLKIVLKKNPVKEKQWVSQSSLSPSEGGSVDGHCGLSNPHTATEGLVQILPNEQPPEVHQKKWTKGSKTDLLDSSEAVNSILPLKPGEELTPSCATDLTGSENMTTNRPAVLEGLLSTCQETQEDKEKSLQLLQSEVDKSTSQANLRAASVTEEVYPKKVQLQTSHSGTDCHVSDKKNSSPAHEVTPHSSSMSSPFSQRVIAPQGEVNMEDSCLALSAEQSNQSVEGMPDREVPPDSCPDLLSSISLPPGKAIQQEPSPASGLRWQPVPKDLERTLKLVAINPSQLVKRPAGDQPVVVLNHPDADIPEVAKIMEVVNRYRGEVRKVVLSRRTLNALSALNREASRTNDPKDAQAEISWQGKSSVQERFALKFKFRRLTRKKYEVVGAVSPSRDVELKLRCWFCGRAFTSQQMWMAHRQRHLMEWKRPNCENLNVAHTG</sequence>
<feature type="compositionally biased region" description="Basic residues" evidence="2">
    <location>
        <begin position="505"/>
        <end position="526"/>
    </location>
</feature>
<keyword evidence="1" id="KW-0479">Metal-binding</keyword>
<protein>
    <submittedName>
        <fullName evidence="4">RE1-silencing transcription factor-like</fullName>
    </submittedName>
</protein>
<feature type="domain" description="C2H2-type" evidence="3">
    <location>
        <begin position="227"/>
        <end position="255"/>
    </location>
</feature>
<evidence type="ECO:0000259" key="3">
    <source>
        <dbReference type="PROSITE" id="PS50157"/>
    </source>
</evidence>
<organism evidence="4 5">
    <name type="scientific">Acanthochromis polyacanthus</name>
    <name type="common">spiny chromis</name>
    <dbReference type="NCBI Taxonomy" id="80966"/>
    <lineage>
        <taxon>Eukaryota</taxon>
        <taxon>Metazoa</taxon>
        <taxon>Chordata</taxon>
        <taxon>Craniata</taxon>
        <taxon>Vertebrata</taxon>
        <taxon>Euteleostomi</taxon>
        <taxon>Actinopterygii</taxon>
        <taxon>Neopterygii</taxon>
        <taxon>Teleostei</taxon>
        <taxon>Neoteleostei</taxon>
        <taxon>Acanthomorphata</taxon>
        <taxon>Ovalentaria</taxon>
        <taxon>Pomacentridae</taxon>
        <taxon>Acanthochromis</taxon>
    </lineage>
</organism>
<dbReference type="Ensembl" id="ENSAPOT00000014078.1">
    <property type="protein sequence ID" value="ENSAPOP00000002065.1"/>
    <property type="gene ID" value="ENSAPOG00000003434.1"/>
</dbReference>
<feature type="compositionally biased region" description="Basic residues" evidence="2">
    <location>
        <begin position="17"/>
        <end position="33"/>
    </location>
</feature>
<evidence type="ECO:0000313" key="5">
    <source>
        <dbReference type="Proteomes" id="UP000257200"/>
    </source>
</evidence>
<evidence type="ECO:0000256" key="2">
    <source>
        <dbReference type="SAM" id="MobiDB-lite"/>
    </source>
</evidence>
<dbReference type="InterPro" id="IPR013087">
    <property type="entry name" value="Znf_C2H2_type"/>
</dbReference>
<dbReference type="GeneTree" id="ENSGT00940000160595"/>
<dbReference type="Gene3D" id="3.30.160.60">
    <property type="entry name" value="Classic Zinc Finger"/>
    <property type="match status" value="1"/>
</dbReference>
<keyword evidence="1" id="KW-0863">Zinc-finger</keyword>
<evidence type="ECO:0000313" key="4">
    <source>
        <dbReference type="Ensembl" id="ENSAPOP00000002065.1"/>
    </source>
</evidence>
<feature type="domain" description="C2H2-type" evidence="3">
    <location>
        <begin position="930"/>
        <end position="957"/>
    </location>
</feature>
<dbReference type="Proteomes" id="UP000257200">
    <property type="component" value="Unplaced"/>
</dbReference>
<dbReference type="GO" id="GO:0008270">
    <property type="term" value="F:zinc ion binding"/>
    <property type="evidence" value="ECO:0007669"/>
    <property type="project" value="UniProtKB-KW"/>
</dbReference>
<dbReference type="Ensembl" id="ENSAPOT00000014071.1">
    <property type="protein sequence ID" value="ENSAPOP00000022319.1"/>
    <property type="gene ID" value="ENSAPOG00000003434.1"/>
</dbReference>
<evidence type="ECO:0000256" key="1">
    <source>
        <dbReference type="PROSITE-ProRule" id="PRU00042"/>
    </source>
</evidence>
<name>A0A3Q1F3W0_9TELE</name>